<protein>
    <submittedName>
        <fullName evidence="2">Uncharacterized protein</fullName>
    </submittedName>
</protein>
<gene>
    <name evidence="2" type="ORF">COX83_00705</name>
</gene>
<sequence length="277" mass="29938">MNKPQITTTAAILFAVATIGIGIANAQGNTSSQGGNAQQNRSFVQEHNNAMAHALEAKDYVSFVDAVGTDAKILDVITAENFDQFFKMHELMQSDDIEGAKAIANELGIPAMGNIHRGGGNERMKPRGDRGGLQLTKEQRTAVNAALETGDYSAFVKAHGDNATRITETQFNRMSLQHQEKETNRAAVDAAIDARDYSAFVKAAGTRTPFLDHINETNFAQFAEMHDLMQAGDWEGAKTIADELGIPADQQHGESGGMGMMKGRRGIHGVFTNQQNS</sequence>
<organism evidence="2 3">
    <name type="scientific">Candidatus Magasanikbacteria bacterium CG_4_10_14_0_2_um_filter_41_31</name>
    <dbReference type="NCBI Taxonomy" id="1974639"/>
    <lineage>
        <taxon>Bacteria</taxon>
        <taxon>Candidatus Magasanikiibacteriota</taxon>
    </lineage>
</organism>
<dbReference type="Proteomes" id="UP000230078">
    <property type="component" value="Unassembled WGS sequence"/>
</dbReference>
<evidence type="ECO:0000313" key="3">
    <source>
        <dbReference type="Proteomes" id="UP000230078"/>
    </source>
</evidence>
<keyword evidence="1" id="KW-0732">Signal</keyword>
<feature type="chain" id="PRO_5014792483" evidence="1">
    <location>
        <begin position="27"/>
        <end position="277"/>
    </location>
</feature>
<evidence type="ECO:0000256" key="1">
    <source>
        <dbReference type="SAM" id="SignalP"/>
    </source>
</evidence>
<feature type="signal peptide" evidence="1">
    <location>
        <begin position="1"/>
        <end position="26"/>
    </location>
</feature>
<comment type="caution">
    <text evidence="2">The sequence shown here is derived from an EMBL/GenBank/DDBJ whole genome shotgun (WGS) entry which is preliminary data.</text>
</comment>
<dbReference type="EMBL" id="PFPI01000009">
    <property type="protein sequence ID" value="PIZ93876.1"/>
    <property type="molecule type" value="Genomic_DNA"/>
</dbReference>
<accession>A0A2M7V5I4</accession>
<proteinExistence type="predicted"/>
<evidence type="ECO:0000313" key="2">
    <source>
        <dbReference type="EMBL" id="PIZ93876.1"/>
    </source>
</evidence>
<reference evidence="3" key="1">
    <citation type="submission" date="2017-09" db="EMBL/GenBank/DDBJ databases">
        <title>Depth-based differentiation of microbial function through sediment-hosted aquifers and enrichment of novel symbionts in the deep terrestrial subsurface.</title>
        <authorList>
            <person name="Probst A.J."/>
            <person name="Ladd B."/>
            <person name="Jarett J.K."/>
            <person name="Geller-Mcgrath D.E."/>
            <person name="Sieber C.M.K."/>
            <person name="Emerson J.B."/>
            <person name="Anantharaman K."/>
            <person name="Thomas B.C."/>
            <person name="Malmstrom R."/>
            <person name="Stieglmeier M."/>
            <person name="Klingl A."/>
            <person name="Woyke T."/>
            <person name="Ryan C.M."/>
            <person name="Banfield J.F."/>
        </authorList>
    </citation>
    <scope>NUCLEOTIDE SEQUENCE [LARGE SCALE GENOMIC DNA]</scope>
</reference>
<dbReference type="AlphaFoldDB" id="A0A2M7V5I4"/>
<name>A0A2M7V5I4_9BACT</name>